<keyword evidence="2" id="KW-0057">Aromatic amino acid biosynthesis</keyword>
<dbReference type="PANTHER" id="PTHR21022:SF19">
    <property type="entry name" value="PREPHENATE DEHYDRATASE-RELATED"/>
    <property type="match status" value="1"/>
</dbReference>
<protein>
    <submittedName>
        <fullName evidence="7">Prephenate dehydratase</fullName>
        <ecNumber evidence="7">4.2.1.51</ecNumber>
    </submittedName>
</protein>
<dbReference type="Proteomes" id="UP001214628">
    <property type="component" value="Chromosome 1"/>
</dbReference>
<evidence type="ECO:0000256" key="5">
    <source>
        <dbReference type="ARBA" id="ARBA00029440"/>
    </source>
</evidence>
<evidence type="ECO:0000313" key="8">
    <source>
        <dbReference type="Proteomes" id="UP001214628"/>
    </source>
</evidence>
<keyword evidence="3" id="KW-0584">Phenylalanine biosynthesis</keyword>
<keyword evidence="8" id="KW-1185">Reference proteome</keyword>
<reference evidence="7" key="1">
    <citation type="submission" date="2023-02" db="EMBL/GenBank/DDBJ databases">
        <title>Mating type loci evolution in Malassezia.</title>
        <authorList>
            <person name="Coelho M.A."/>
        </authorList>
    </citation>
    <scope>NUCLEOTIDE SEQUENCE</scope>
    <source>
        <strain evidence="7">CBS 14136</strain>
    </source>
</reference>
<keyword evidence="4 7" id="KW-0456">Lyase</keyword>
<dbReference type="CDD" id="cd13532">
    <property type="entry name" value="PBP2_PDT_like"/>
    <property type="match status" value="1"/>
</dbReference>
<evidence type="ECO:0000256" key="1">
    <source>
        <dbReference type="ARBA" id="ARBA00022605"/>
    </source>
</evidence>
<dbReference type="GO" id="GO:0005737">
    <property type="term" value="C:cytoplasm"/>
    <property type="evidence" value="ECO:0007669"/>
    <property type="project" value="TreeGrafter"/>
</dbReference>
<dbReference type="PANTHER" id="PTHR21022">
    <property type="entry name" value="PREPHENATE DEHYDRATASE P PROTEIN"/>
    <property type="match status" value="1"/>
</dbReference>
<dbReference type="SUPFAM" id="SSF53850">
    <property type="entry name" value="Periplasmic binding protein-like II"/>
    <property type="match status" value="1"/>
</dbReference>
<dbReference type="Pfam" id="PF00800">
    <property type="entry name" value="PDT"/>
    <property type="match status" value="1"/>
</dbReference>
<organism evidence="7 8">
    <name type="scientific">Malassezia psittaci</name>
    <dbReference type="NCBI Taxonomy" id="1821823"/>
    <lineage>
        <taxon>Eukaryota</taxon>
        <taxon>Fungi</taxon>
        <taxon>Dikarya</taxon>
        <taxon>Basidiomycota</taxon>
        <taxon>Ustilaginomycotina</taxon>
        <taxon>Malasseziomycetes</taxon>
        <taxon>Malasseziales</taxon>
        <taxon>Malasseziaceae</taxon>
        <taxon>Malassezia</taxon>
    </lineage>
</organism>
<dbReference type="EC" id="4.2.1.51" evidence="7"/>
<dbReference type="GO" id="GO:0004664">
    <property type="term" value="F:prephenate dehydratase activity"/>
    <property type="evidence" value="ECO:0007669"/>
    <property type="project" value="UniProtKB-EC"/>
</dbReference>
<evidence type="ECO:0000256" key="3">
    <source>
        <dbReference type="ARBA" id="ARBA00023222"/>
    </source>
</evidence>
<comment type="pathway">
    <text evidence="5">Amino-acid biosynthesis.</text>
</comment>
<dbReference type="GO" id="GO:0009094">
    <property type="term" value="P:L-phenylalanine biosynthetic process"/>
    <property type="evidence" value="ECO:0007669"/>
    <property type="project" value="UniProtKB-KW"/>
</dbReference>
<dbReference type="AlphaFoldDB" id="A0AAF0F5G1"/>
<evidence type="ECO:0000259" key="6">
    <source>
        <dbReference type="PROSITE" id="PS51171"/>
    </source>
</evidence>
<dbReference type="EMBL" id="CP118375">
    <property type="protein sequence ID" value="WFD42715.1"/>
    <property type="molecule type" value="Genomic_DNA"/>
</dbReference>
<sequence>MSQQSNEAPEVAFLGPHGTYSHQAALKWVGEQDAKLVACSTIKETIEWGRHRSQMLTPPGKLVVVPISNSVQGPVTETLISLGNSNLFGESALQIIDELDLTISHALVVSSGTRRAEEDLSRIRVVRSHPQALGQCSGFISSHLPHAIQEETNSTAEAVTLLDSEDAAAIASELSAKISGAQVLFRGIQNSSENVTRFFVAANNAEKSSVLTPLKHIRDECQNDRTVLRSLYRIRLENQSNQSSFERFTNLDPNLEVENIHAVPGCSSTFLLEVSQHSQNENSSISLSDPTSMICNHIHASHPCAQIDRLGTWYGAQSKRTE</sequence>
<evidence type="ECO:0000256" key="4">
    <source>
        <dbReference type="ARBA" id="ARBA00023239"/>
    </source>
</evidence>
<dbReference type="PROSITE" id="PS51171">
    <property type="entry name" value="PREPHENATE_DEHYDR_3"/>
    <property type="match status" value="1"/>
</dbReference>
<accession>A0AAF0F5G1</accession>
<evidence type="ECO:0000313" key="7">
    <source>
        <dbReference type="EMBL" id="WFD42715.1"/>
    </source>
</evidence>
<proteinExistence type="predicted"/>
<feature type="domain" description="Prephenate dehydratase" evidence="6">
    <location>
        <begin position="10"/>
        <end position="203"/>
    </location>
</feature>
<dbReference type="InterPro" id="IPR001086">
    <property type="entry name" value="Preph_deHydtase"/>
</dbReference>
<name>A0AAF0F5G1_9BASI</name>
<gene>
    <name evidence="7" type="primary">PHA2</name>
    <name evidence="7" type="ORF">MPSI1_001364</name>
</gene>
<dbReference type="Gene3D" id="3.40.190.10">
    <property type="entry name" value="Periplasmic binding protein-like II"/>
    <property type="match status" value="2"/>
</dbReference>
<keyword evidence="1" id="KW-0028">Amino-acid biosynthesis</keyword>
<evidence type="ECO:0000256" key="2">
    <source>
        <dbReference type="ARBA" id="ARBA00023141"/>
    </source>
</evidence>